<feature type="transmembrane region" description="Helical" evidence="9">
    <location>
        <begin position="702"/>
        <end position="719"/>
    </location>
</feature>
<feature type="transmembrane region" description="Helical" evidence="9">
    <location>
        <begin position="563"/>
        <end position="582"/>
    </location>
</feature>
<proteinExistence type="predicted"/>
<dbReference type="GO" id="GO:0009103">
    <property type="term" value="P:lipopolysaccharide biosynthetic process"/>
    <property type="evidence" value="ECO:0007669"/>
    <property type="project" value="UniProtKB-ARBA"/>
</dbReference>
<feature type="transmembrane region" description="Helical" evidence="9">
    <location>
        <begin position="749"/>
        <end position="773"/>
    </location>
</feature>
<evidence type="ECO:0000256" key="4">
    <source>
        <dbReference type="ARBA" id="ARBA00022679"/>
    </source>
</evidence>
<feature type="compositionally biased region" description="Polar residues" evidence="8">
    <location>
        <begin position="198"/>
        <end position="207"/>
    </location>
</feature>
<organism evidence="11 12">
    <name type="scientific">Ktedonosporobacter rubrisoli</name>
    <dbReference type="NCBI Taxonomy" id="2509675"/>
    <lineage>
        <taxon>Bacteria</taxon>
        <taxon>Bacillati</taxon>
        <taxon>Chloroflexota</taxon>
        <taxon>Ktedonobacteria</taxon>
        <taxon>Ktedonobacterales</taxon>
        <taxon>Ktedonosporobacteraceae</taxon>
        <taxon>Ktedonosporobacter</taxon>
    </lineage>
</organism>
<dbReference type="GO" id="GO:0016763">
    <property type="term" value="F:pentosyltransferase activity"/>
    <property type="evidence" value="ECO:0007669"/>
    <property type="project" value="TreeGrafter"/>
</dbReference>
<reference evidence="11 12" key="1">
    <citation type="submission" date="2019-01" db="EMBL/GenBank/DDBJ databases">
        <title>Ktedonosporobacter rubrisoli SCAWS-G2.</title>
        <authorList>
            <person name="Huang Y."/>
            <person name="Yan B."/>
        </authorList>
    </citation>
    <scope>NUCLEOTIDE SEQUENCE [LARGE SCALE GENOMIC DNA]</scope>
    <source>
        <strain evidence="11 12">SCAWS-G2</strain>
    </source>
</reference>
<gene>
    <name evidence="11" type="ORF">EPA93_28825</name>
</gene>
<evidence type="ECO:0000313" key="11">
    <source>
        <dbReference type="EMBL" id="QBD79766.1"/>
    </source>
</evidence>
<feature type="domain" description="Glycosyltransferase RgtA/B/C/D-like" evidence="10">
    <location>
        <begin position="506"/>
        <end position="638"/>
    </location>
</feature>
<dbReference type="GO" id="GO:0005886">
    <property type="term" value="C:plasma membrane"/>
    <property type="evidence" value="ECO:0007669"/>
    <property type="project" value="UniProtKB-SubCell"/>
</dbReference>
<feature type="compositionally biased region" description="Basic and acidic residues" evidence="8">
    <location>
        <begin position="9"/>
        <end position="19"/>
    </location>
</feature>
<feature type="transmembrane region" description="Helical" evidence="9">
    <location>
        <begin position="588"/>
        <end position="616"/>
    </location>
</feature>
<dbReference type="OrthoDB" id="3207667at2"/>
<feature type="transmembrane region" description="Helical" evidence="9">
    <location>
        <begin position="785"/>
        <end position="802"/>
    </location>
</feature>
<protein>
    <submittedName>
        <fullName evidence="11">Phospholipid carrier-dependent glycosyltransferase</fullName>
    </submittedName>
</protein>
<evidence type="ECO:0000313" key="12">
    <source>
        <dbReference type="Proteomes" id="UP000290365"/>
    </source>
</evidence>
<keyword evidence="6 9" id="KW-1133">Transmembrane helix</keyword>
<dbReference type="Pfam" id="PF13231">
    <property type="entry name" value="PMT_2"/>
    <property type="match status" value="1"/>
</dbReference>
<feature type="region of interest" description="Disordered" evidence="8">
    <location>
        <begin position="1"/>
        <end position="225"/>
    </location>
</feature>
<evidence type="ECO:0000256" key="6">
    <source>
        <dbReference type="ARBA" id="ARBA00022989"/>
    </source>
</evidence>
<dbReference type="RefSeq" id="WP_129890832.1">
    <property type="nucleotide sequence ID" value="NZ_CP035758.1"/>
</dbReference>
<dbReference type="EMBL" id="CP035758">
    <property type="protein sequence ID" value="QBD79766.1"/>
    <property type="molecule type" value="Genomic_DNA"/>
</dbReference>
<feature type="region of interest" description="Disordered" evidence="8">
    <location>
        <begin position="241"/>
        <end position="273"/>
    </location>
</feature>
<dbReference type="PANTHER" id="PTHR33908">
    <property type="entry name" value="MANNOSYLTRANSFERASE YKCB-RELATED"/>
    <property type="match status" value="1"/>
</dbReference>
<evidence type="ECO:0000256" key="5">
    <source>
        <dbReference type="ARBA" id="ARBA00022692"/>
    </source>
</evidence>
<feature type="compositionally biased region" description="Polar residues" evidence="8">
    <location>
        <begin position="88"/>
        <end position="98"/>
    </location>
</feature>
<keyword evidence="4 11" id="KW-0808">Transferase</keyword>
<evidence type="ECO:0000256" key="2">
    <source>
        <dbReference type="ARBA" id="ARBA00022475"/>
    </source>
</evidence>
<accession>A0A4P6JXL6</accession>
<feature type="transmembrane region" description="Helical" evidence="9">
    <location>
        <begin position="429"/>
        <end position="452"/>
    </location>
</feature>
<dbReference type="InterPro" id="IPR050297">
    <property type="entry name" value="LipidA_mod_glycosyltrf_83"/>
</dbReference>
<evidence type="ECO:0000256" key="3">
    <source>
        <dbReference type="ARBA" id="ARBA00022676"/>
    </source>
</evidence>
<evidence type="ECO:0000259" key="10">
    <source>
        <dbReference type="Pfam" id="PF13231"/>
    </source>
</evidence>
<dbReference type="InterPro" id="IPR038731">
    <property type="entry name" value="RgtA/B/C-like"/>
</dbReference>
<keyword evidence="5 9" id="KW-0812">Transmembrane</keyword>
<dbReference type="AlphaFoldDB" id="A0A4P6JXL6"/>
<feature type="transmembrane region" description="Helical" evidence="9">
    <location>
        <begin position="538"/>
        <end position="556"/>
    </location>
</feature>
<feature type="transmembrane region" description="Helical" evidence="9">
    <location>
        <begin position="515"/>
        <end position="532"/>
    </location>
</feature>
<dbReference type="Proteomes" id="UP000290365">
    <property type="component" value="Chromosome"/>
</dbReference>
<dbReference type="PANTHER" id="PTHR33908:SF11">
    <property type="entry name" value="MEMBRANE PROTEIN"/>
    <property type="match status" value="1"/>
</dbReference>
<keyword evidence="12" id="KW-1185">Reference proteome</keyword>
<keyword evidence="2" id="KW-1003">Cell membrane</keyword>
<feature type="transmembrane region" description="Helical" evidence="9">
    <location>
        <begin position="628"/>
        <end position="650"/>
    </location>
</feature>
<feature type="compositionally biased region" description="Polar residues" evidence="8">
    <location>
        <begin position="163"/>
        <end position="187"/>
    </location>
</feature>
<evidence type="ECO:0000256" key="8">
    <source>
        <dbReference type="SAM" id="MobiDB-lite"/>
    </source>
</evidence>
<evidence type="ECO:0000256" key="7">
    <source>
        <dbReference type="ARBA" id="ARBA00023136"/>
    </source>
</evidence>
<comment type="subcellular location">
    <subcellularLocation>
        <location evidence="1">Cell membrane</location>
        <topology evidence="1">Multi-pass membrane protein</topology>
    </subcellularLocation>
</comment>
<sequence>MTAQNPPSGEERQEQESARQLRGQVPPGLKKGRVERMATPPSTTQGPPGRGLPQPPVPAEQGPAGYPPGAAPPGRQGTRNPASWPGIEQQQGVQQGRNPISWPGIEQQQTRNPASWPGIEQQQTRNPASWPGIEQQQQTRNPASWPGIEQQQTRNPASWPGIEQQQTRNPISWSGIEQQQGMQQAKNPASWPGIEQQPDMQQRSQIPSWPAQPATGDSHADQQRSLPGQVQADEALLHKRGFPVPHRPGQNDDPLSGRNLPQAQPPMPGAKAPADQQTQIMASPAVSNEPHMRPPAIPHTPQPPAMGAQHMLTQQETVRPWPVQHGNQAEAIQQPRGIRPQPGRKHGLFEPEIDENGNMILYRSPNFFVRTVYRPGLRRNPISKPTGNTTAMHRVVPGQQERLAQSETRMMPHVELNRTAWKSKIPVPAWLETLVVILGLLASLLAHGLNMFNAPRYEIDEGTYMASAWAILNGQIANYPYGYGHPPLAWMQLAGLVQLVGGFFTFGNALNTGRVLMLVYAVGSTLLIYLLVRRLGGSRAAALLAMILFALSPLSVDYQRLVLLDNIGTFWMLLSLYLIFVSESRLSYITLGGISFGLALLSKEVFVMFLPGMIYAVWLQTTRFQRKFALVAFAYTICALGSSFVLMAVLKGELFPDSWHILGDNHQHLSLIGTFAGQAQRGGSSSGNIYSSWKNWVDTDNLLMWGSVVAIAFNALAGWWHRKLWVFAGLAICFWVLLLRGLVSGSGVVFTFYLIPLIPISAINMVLAIHTLLSLLLKLRLPRMDIVRALLTLGVIAVIIPYDVMQSANIFTMHTTSAQTEAMVWIRDHIPRNDFVVIPPYLYMDLRVPGGAGVGNGAPYPYAHVYFNVAGDPEIYDKILHNDADRIDYFISDSGMQDFLNSPSSGDDHLNLLKQAFANSVVVKQFSAPDEGTTLVIKIYQVRHKPKHMASAPSPGTDPPQLAQRSTMLVARRLHMQ</sequence>
<feature type="transmembrane region" description="Helical" evidence="9">
    <location>
        <begin position="724"/>
        <end position="743"/>
    </location>
</feature>
<name>A0A4P6JXL6_KTERU</name>
<dbReference type="KEGG" id="kbs:EPA93_28825"/>
<feature type="transmembrane region" description="Helical" evidence="9">
    <location>
        <begin position="488"/>
        <end position="508"/>
    </location>
</feature>
<keyword evidence="7 9" id="KW-0472">Membrane</keyword>
<keyword evidence="3" id="KW-0328">Glycosyltransferase</keyword>
<evidence type="ECO:0000256" key="1">
    <source>
        <dbReference type="ARBA" id="ARBA00004651"/>
    </source>
</evidence>
<evidence type="ECO:0000256" key="9">
    <source>
        <dbReference type="SAM" id="Phobius"/>
    </source>
</evidence>